<feature type="transmembrane region" description="Helical" evidence="1">
    <location>
        <begin position="59"/>
        <end position="79"/>
    </location>
</feature>
<proteinExistence type="predicted"/>
<dbReference type="SUPFAM" id="SSF47473">
    <property type="entry name" value="EF-hand"/>
    <property type="match status" value="1"/>
</dbReference>
<dbReference type="EMBL" id="VDLU01000005">
    <property type="protein sequence ID" value="TNJ26425.1"/>
    <property type="molecule type" value="Genomic_DNA"/>
</dbReference>
<name>A0A4Z1SNH8_GIAMU</name>
<dbReference type="AlphaFoldDB" id="A0A4Z1SNH8"/>
<keyword evidence="1" id="KW-0812">Transmembrane</keyword>
<keyword evidence="1" id="KW-0472">Membrane</keyword>
<accession>A0A4Z1SNH8</accession>
<evidence type="ECO:0000313" key="2">
    <source>
        <dbReference type="EMBL" id="TNJ26425.1"/>
    </source>
</evidence>
<comment type="caution">
    <text evidence="2">The sequence shown here is derived from an EMBL/GenBank/DDBJ whole genome shotgun (WGS) entry which is preliminary data.</text>
</comment>
<organism evidence="2 3">
    <name type="scientific">Giardia muris</name>
    <dbReference type="NCBI Taxonomy" id="5742"/>
    <lineage>
        <taxon>Eukaryota</taxon>
        <taxon>Metamonada</taxon>
        <taxon>Diplomonadida</taxon>
        <taxon>Hexamitidae</taxon>
        <taxon>Giardiinae</taxon>
        <taxon>Giardia</taxon>
    </lineage>
</organism>
<reference evidence="2 3" key="1">
    <citation type="submission" date="2019-05" db="EMBL/GenBank/DDBJ databases">
        <title>The compact genome of Giardia muris reveals important steps in the evolution of intestinal protozoan parasites.</title>
        <authorList>
            <person name="Xu F."/>
            <person name="Jimenez-Gonzalez A."/>
            <person name="Einarsson E."/>
            <person name="Astvaldsson A."/>
            <person name="Peirasmaki D."/>
            <person name="Eckmann L."/>
            <person name="Andersson J.O."/>
            <person name="Svard S.G."/>
            <person name="Jerlstrom-Hultqvist J."/>
        </authorList>
    </citation>
    <scope>NUCLEOTIDE SEQUENCE [LARGE SCALE GENOMIC DNA]</scope>
    <source>
        <strain evidence="2 3">Roberts-Thomson</strain>
    </source>
</reference>
<dbReference type="VEuPathDB" id="GiardiaDB:GMRT_24688"/>
<evidence type="ECO:0000256" key="1">
    <source>
        <dbReference type="SAM" id="Phobius"/>
    </source>
</evidence>
<evidence type="ECO:0000313" key="3">
    <source>
        <dbReference type="Proteomes" id="UP000315496"/>
    </source>
</evidence>
<protein>
    <recommendedName>
        <fullName evidence="4">EF-hand domain-containing protein</fullName>
    </recommendedName>
</protein>
<dbReference type="Proteomes" id="UP000315496">
    <property type="component" value="Chromosome 5"/>
</dbReference>
<gene>
    <name evidence="2" type="ORF">GMRT_24688</name>
</gene>
<evidence type="ECO:0008006" key="4">
    <source>
        <dbReference type="Google" id="ProtNLM"/>
    </source>
</evidence>
<keyword evidence="1" id="KW-1133">Transmembrane helix</keyword>
<dbReference type="OrthoDB" id="10249687at2759"/>
<keyword evidence="3" id="KW-1185">Reference proteome</keyword>
<sequence length="163" mass="18605">MIGRFQEWYKSVCSHDQRIDAVRFFAVMNEFCFPSEPRLAQLFQFFDFYRGGRIDVTDFYLLTSLLLASALNMRIIFLYQHQNNIISYIQDCPGNLVKVSGLVELAQCAGVGQHTLSRVLQRLSKHFNVNTATVTAAVNFLFACFLEQDRLETSGCLPYAAIV</sequence>
<dbReference type="InterPro" id="IPR011992">
    <property type="entry name" value="EF-hand-dom_pair"/>
</dbReference>